<evidence type="ECO:0000256" key="2">
    <source>
        <dbReference type="SAM" id="Phobius"/>
    </source>
</evidence>
<evidence type="ECO:0000313" key="4">
    <source>
        <dbReference type="EMBL" id="KAF7639609.1"/>
    </source>
</evidence>
<feature type="domain" description="PLD phosphodiesterase" evidence="3">
    <location>
        <begin position="251"/>
        <end position="278"/>
    </location>
</feature>
<sequence>MKILLAQVELKRLKTNKIMENRKQQNLPQKYFETKMKHLNEAKNSVSTSSALQQTINYRRNSINYETTFERRKKEFFDFSFLFAQICVYGIIFGILIILIWQLPFSTKFRNTVDLIIIQQNELECSKTCRINLVESIVQNLSFPKEYSQQPALSTFIVWNKLINNAKHSILIAAYKSSLRGKHVLGELNSNNISLQGEQIFETIINNGKEIQIKMVENAVSKDKGDNEDGISLAKRNVINRRVLNLKQIYNTGIMHSKMIISDNKHFYLGSANLDWRSLTQKMELGVLVEDCPCLGRDLSKIFEIYWRTSEKKNANDVQKIIQQMPPALYNSQRPLRILDEENNKLAVHLSSSPRSMNNLKRSWDLNDIVEAIKNSKKEIFIHVMDYFPMFLYTQKGKYWPPIDNAIREAIIRGVKIKIISTALHFPNKGLGFLKSLQVLGERQGESSVTVMMTIKINLKSIIYI</sequence>
<dbReference type="SUPFAM" id="SSF56024">
    <property type="entry name" value="Phospholipase D/nuclease"/>
    <property type="match status" value="2"/>
</dbReference>
<dbReference type="Gene3D" id="3.30.870.10">
    <property type="entry name" value="Endonuclease Chain A"/>
    <property type="match status" value="1"/>
</dbReference>
<dbReference type="EMBL" id="JABEBT010000004">
    <property type="protein sequence ID" value="KAF7639609.1"/>
    <property type="molecule type" value="Genomic_DNA"/>
</dbReference>
<keyword evidence="2" id="KW-0812">Transmembrane</keyword>
<dbReference type="InterPro" id="IPR050874">
    <property type="entry name" value="Diverse_PLD-related"/>
</dbReference>
<dbReference type="Pfam" id="PF13918">
    <property type="entry name" value="PLDc_3"/>
    <property type="match status" value="1"/>
</dbReference>
<dbReference type="GO" id="GO:0003824">
    <property type="term" value="F:catalytic activity"/>
    <property type="evidence" value="ECO:0007669"/>
    <property type="project" value="InterPro"/>
</dbReference>
<evidence type="ECO:0000259" key="3">
    <source>
        <dbReference type="PROSITE" id="PS50035"/>
    </source>
</evidence>
<comment type="caution">
    <text evidence="4">The sequence shown here is derived from an EMBL/GenBank/DDBJ whole genome shotgun (WGS) entry which is preliminary data.</text>
</comment>
<evidence type="ECO:0000313" key="5">
    <source>
        <dbReference type="Proteomes" id="UP000605970"/>
    </source>
</evidence>
<keyword evidence="5" id="KW-1185">Reference proteome</keyword>
<dbReference type="OrthoDB" id="1923775at2759"/>
<reference evidence="4" key="1">
    <citation type="journal article" date="2020" name="Ecol. Evol.">
        <title>Genome structure and content of the rice root-knot nematode (Meloidogyne graminicola).</title>
        <authorList>
            <person name="Phan N.T."/>
            <person name="Danchin E.G.J."/>
            <person name="Klopp C."/>
            <person name="Perfus-Barbeoch L."/>
            <person name="Kozlowski D.K."/>
            <person name="Koutsovoulos G.D."/>
            <person name="Lopez-Roques C."/>
            <person name="Bouchez O."/>
            <person name="Zahm M."/>
            <person name="Besnard G."/>
            <person name="Bellafiore S."/>
        </authorList>
    </citation>
    <scope>NUCLEOTIDE SEQUENCE</scope>
    <source>
        <strain evidence="4">VN-18</strain>
    </source>
</reference>
<keyword evidence="2" id="KW-0472">Membrane</keyword>
<dbReference type="InterPro" id="IPR001736">
    <property type="entry name" value="PLipase_D/transphosphatidylase"/>
</dbReference>
<dbReference type="Proteomes" id="UP000605970">
    <property type="component" value="Unassembled WGS sequence"/>
</dbReference>
<dbReference type="PROSITE" id="PS50035">
    <property type="entry name" value="PLD"/>
    <property type="match status" value="1"/>
</dbReference>
<proteinExistence type="inferred from homology"/>
<dbReference type="InterPro" id="IPR032803">
    <property type="entry name" value="PLDc_3"/>
</dbReference>
<dbReference type="PANTHER" id="PTHR10185">
    <property type="entry name" value="PHOSPHOLIPASE D - RELATED"/>
    <property type="match status" value="1"/>
</dbReference>
<dbReference type="AlphaFoldDB" id="A0A8T0A2S1"/>
<dbReference type="PANTHER" id="PTHR10185:SF25">
    <property type="entry name" value="PLD PHOSPHODIESTERASE DOMAIN-CONTAINING PROTEIN"/>
    <property type="match status" value="1"/>
</dbReference>
<name>A0A8T0A2S1_9BILA</name>
<accession>A0A8T0A2S1</accession>
<comment type="similarity">
    <text evidence="1">Belongs to the phospholipase D family.</text>
</comment>
<dbReference type="SMART" id="SM00155">
    <property type="entry name" value="PLDc"/>
    <property type="match status" value="1"/>
</dbReference>
<protein>
    <recommendedName>
        <fullName evidence="3">PLD phosphodiesterase domain-containing protein</fullName>
    </recommendedName>
</protein>
<gene>
    <name evidence="4" type="ORF">Mgra_00000933</name>
</gene>
<feature type="transmembrane region" description="Helical" evidence="2">
    <location>
        <begin position="79"/>
        <end position="101"/>
    </location>
</feature>
<evidence type="ECO:0000256" key="1">
    <source>
        <dbReference type="ARBA" id="ARBA00008664"/>
    </source>
</evidence>
<organism evidence="4 5">
    <name type="scientific">Meloidogyne graminicola</name>
    <dbReference type="NCBI Taxonomy" id="189291"/>
    <lineage>
        <taxon>Eukaryota</taxon>
        <taxon>Metazoa</taxon>
        <taxon>Ecdysozoa</taxon>
        <taxon>Nematoda</taxon>
        <taxon>Chromadorea</taxon>
        <taxon>Rhabditida</taxon>
        <taxon>Tylenchina</taxon>
        <taxon>Tylenchomorpha</taxon>
        <taxon>Tylenchoidea</taxon>
        <taxon>Meloidogynidae</taxon>
        <taxon>Meloidogyninae</taxon>
        <taxon>Meloidogyne</taxon>
    </lineage>
</organism>
<dbReference type="CDD" id="cd09106">
    <property type="entry name" value="PLDc_vPLD3_4_5_like_1"/>
    <property type="match status" value="1"/>
</dbReference>
<keyword evidence="2" id="KW-1133">Transmembrane helix</keyword>